<evidence type="ECO:0000256" key="1">
    <source>
        <dbReference type="SAM" id="SignalP"/>
    </source>
</evidence>
<keyword evidence="3" id="KW-1185">Reference proteome</keyword>
<organism evidence="2 3">
    <name type="scientific">Legionella longbeachae serogroup 1 (strain NSW150)</name>
    <dbReference type="NCBI Taxonomy" id="661367"/>
    <lineage>
        <taxon>Bacteria</taxon>
        <taxon>Pseudomonadati</taxon>
        <taxon>Pseudomonadota</taxon>
        <taxon>Gammaproteobacteria</taxon>
        <taxon>Legionellales</taxon>
        <taxon>Legionellaceae</taxon>
        <taxon>Legionella</taxon>
    </lineage>
</organism>
<protein>
    <recommendedName>
        <fullName evidence="4">ATPases involved in biogenesis of archaeal flagella</fullName>
    </recommendedName>
</protein>
<dbReference type="KEGG" id="llo:LLO_2820"/>
<dbReference type="RefSeq" id="WP_012979377.1">
    <property type="nucleotide sequence ID" value="NC_013861.1"/>
</dbReference>
<feature type="chain" id="PRO_5003045896" description="ATPases involved in biogenesis of archaeal flagella" evidence="1">
    <location>
        <begin position="18"/>
        <end position="244"/>
    </location>
</feature>
<reference evidence="2 3" key="1">
    <citation type="journal article" date="2010" name="PLoS Genet.">
        <title>Analysis of the Legionella longbeachae genome and transcriptome uncovers unique strategies to cause Legionnaires' disease.</title>
        <authorList>
            <person name="Cazalet C."/>
            <person name="Gomez-Valero L."/>
            <person name="Rusniok C."/>
            <person name="Lomma M."/>
            <person name="Dervins-Ravault D."/>
            <person name="Newton H."/>
            <person name="Sansom F."/>
            <person name="Jarraud S."/>
            <person name="Zidane N."/>
            <person name="Ma L."/>
            <person name="Bouchier C."/>
            <person name="Etienne J."/>
            <person name="Hartland E."/>
            <person name="Buchrieser C."/>
        </authorList>
    </citation>
    <scope>NUCLEOTIDE SEQUENCE [LARGE SCALE GENOMIC DNA]</scope>
    <source>
        <strain evidence="2 3">NSW150</strain>
    </source>
</reference>
<evidence type="ECO:0000313" key="2">
    <source>
        <dbReference type="EMBL" id="CBJ13255.1"/>
    </source>
</evidence>
<dbReference type="GeneID" id="40927016"/>
<dbReference type="eggNOG" id="COG1073">
    <property type="taxonomic scope" value="Bacteria"/>
</dbReference>
<dbReference type="AlphaFoldDB" id="D3HLD6"/>
<dbReference type="EMBL" id="FN650140">
    <property type="protein sequence ID" value="CBJ13255.1"/>
    <property type="molecule type" value="Genomic_DNA"/>
</dbReference>
<name>D3HLD6_LEGLN</name>
<keyword evidence="1" id="KW-0732">Signal</keyword>
<dbReference type="ESTHER" id="legln-d3hld6">
    <property type="family name" value="Duf_3530"/>
</dbReference>
<gene>
    <name evidence="2" type="ordered locus">LLO_2820</name>
</gene>
<feature type="signal peptide" evidence="1">
    <location>
        <begin position="1"/>
        <end position="17"/>
    </location>
</feature>
<dbReference type="HOGENOM" id="CLU_1080935_0_0_6"/>
<proteinExistence type="predicted"/>
<sequence length="244" mass="28378">MKYTIRIMLLWCCIASAAYTNMLEINVDGKHIHVPCWFSQKKQLGAVLLVAGGSDVRSSTVLDDLVHRLAENGWMVTLLQDDKNNAIPWIKQLPSAIVTLRQKKFMKIVVLHYGDQLQQTLDYFGKPQVPKIEGLILLSAYHTQLTINKKPEINVPIFDIIGQFDHGLVKQELAIRQKMFGNNKKKYLAIEIPEIEPDYKYTRQLLFTFINGWMMKLPEFQEASPNFMYTYQYFQPRDEHVLRS</sequence>
<evidence type="ECO:0008006" key="4">
    <source>
        <dbReference type="Google" id="ProtNLM"/>
    </source>
</evidence>
<accession>D3HLD6</accession>
<dbReference type="Proteomes" id="UP000001060">
    <property type="component" value="Chromosome"/>
</dbReference>
<evidence type="ECO:0000313" key="3">
    <source>
        <dbReference type="Proteomes" id="UP000001060"/>
    </source>
</evidence>
<dbReference type="OrthoDB" id="5644501at2"/>